<evidence type="ECO:0000256" key="1">
    <source>
        <dbReference type="SAM" id="MobiDB-lite"/>
    </source>
</evidence>
<evidence type="ECO:0000313" key="2">
    <source>
        <dbReference type="EMBL" id="KZP10619.1"/>
    </source>
</evidence>
<accession>A0A165ZI64</accession>
<feature type="region of interest" description="Disordered" evidence="1">
    <location>
        <begin position="1"/>
        <end position="44"/>
    </location>
</feature>
<dbReference type="STRING" id="436010.A0A165ZI64"/>
<protein>
    <submittedName>
        <fullName evidence="2">Uncharacterized protein</fullName>
    </submittedName>
</protein>
<dbReference type="Proteomes" id="UP000076532">
    <property type="component" value="Unassembled WGS sequence"/>
</dbReference>
<dbReference type="OrthoDB" id="1739576at2759"/>
<sequence>MAKPKSKSKKSKTEAPAEEVSAAAAAAVPVATTDTDSKEDADPQAIHARAAAACIPFLTPADLLPPVLPTHKETEGVLLGLRKRALVEEYFGEGEVAAL</sequence>
<proteinExistence type="predicted"/>
<organism evidence="2 3">
    <name type="scientific">Athelia psychrophila</name>
    <dbReference type="NCBI Taxonomy" id="1759441"/>
    <lineage>
        <taxon>Eukaryota</taxon>
        <taxon>Fungi</taxon>
        <taxon>Dikarya</taxon>
        <taxon>Basidiomycota</taxon>
        <taxon>Agaricomycotina</taxon>
        <taxon>Agaricomycetes</taxon>
        <taxon>Agaricomycetidae</taxon>
        <taxon>Atheliales</taxon>
        <taxon>Atheliaceae</taxon>
        <taxon>Athelia</taxon>
    </lineage>
</organism>
<dbReference type="EMBL" id="KV417676">
    <property type="protein sequence ID" value="KZP10619.1"/>
    <property type="molecule type" value="Genomic_DNA"/>
</dbReference>
<dbReference type="AlphaFoldDB" id="A0A165ZI64"/>
<keyword evidence="3" id="KW-1185">Reference proteome</keyword>
<feature type="compositionally biased region" description="Basic residues" evidence="1">
    <location>
        <begin position="1"/>
        <end position="10"/>
    </location>
</feature>
<name>A0A165ZI64_9AGAM</name>
<reference evidence="2 3" key="1">
    <citation type="journal article" date="2016" name="Mol. Biol. Evol.">
        <title>Comparative Genomics of Early-Diverging Mushroom-Forming Fungi Provides Insights into the Origins of Lignocellulose Decay Capabilities.</title>
        <authorList>
            <person name="Nagy L.G."/>
            <person name="Riley R."/>
            <person name="Tritt A."/>
            <person name="Adam C."/>
            <person name="Daum C."/>
            <person name="Floudas D."/>
            <person name="Sun H."/>
            <person name="Yadav J.S."/>
            <person name="Pangilinan J."/>
            <person name="Larsson K.H."/>
            <person name="Matsuura K."/>
            <person name="Barry K."/>
            <person name="Labutti K."/>
            <person name="Kuo R."/>
            <person name="Ohm R.A."/>
            <person name="Bhattacharya S.S."/>
            <person name="Shirouzu T."/>
            <person name="Yoshinaga Y."/>
            <person name="Martin F.M."/>
            <person name="Grigoriev I.V."/>
            <person name="Hibbett D.S."/>
        </authorList>
    </citation>
    <scope>NUCLEOTIDE SEQUENCE [LARGE SCALE GENOMIC DNA]</scope>
    <source>
        <strain evidence="2 3">CBS 109695</strain>
    </source>
</reference>
<evidence type="ECO:0000313" key="3">
    <source>
        <dbReference type="Proteomes" id="UP000076532"/>
    </source>
</evidence>
<gene>
    <name evidence="2" type="ORF">FIBSPDRAFT_962928</name>
</gene>
<feature type="compositionally biased region" description="Low complexity" evidence="1">
    <location>
        <begin position="18"/>
        <end position="34"/>
    </location>
</feature>